<accession>A0AA89BMT7</accession>
<reference evidence="1" key="1">
    <citation type="submission" date="2019-08" db="EMBL/GenBank/DDBJ databases">
        <title>The improved chromosome-level genome for the pearl oyster Pinctada fucata martensii using PacBio sequencing and Hi-C.</title>
        <authorList>
            <person name="Zheng Z."/>
        </authorList>
    </citation>
    <scope>NUCLEOTIDE SEQUENCE</scope>
    <source>
        <strain evidence="1">ZZ-2019</strain>
        <tissue evidence="1">Adductor muscle</tissue>
    </source>
</reference>
<dbReference type="AlphaFoldDB" id="A0AA89BMT7"/>
<comment type="caution">
    <text evidence="1">The sequence shown here is derived from an EMBL/GenBank/DDBJ whole genome shotgun (WGS) entry which is preliminary data.</text>
</comment>
<dbReference type="Proteomes" id="UP001186944">
    <property type="component" value="Unassembled WGS sequence"/>
</dbReference>
<dbReference type="EMBL" id="VSWD01000011">
    <property type="protein sequence ID" value="KAK3088632.1"/>
    <property type="molecule type" value="Genomic_DNA"/>
</dbReference>
<evidence type="ECO:0000313" key="1">
    <source>
        <dbReference type="EMBL" id="KAK3088632.1"/>
    </source>
</evidence>
<name>A0AA89BMT7_PINIB</name>
<protein>
    <submittedName>
        <fullName evidence="1">Uncharacterized protein</fullName>
    </submittedName>
</protein>
<evidence type="ECO:0000313" key="2">
    <source>
        <dbReference type="Proteomes" id="UP001186944"/>
    </source>
</evidence>
<organism evidence="1 2">
    <name type="scientific">Pinctada imbricata</name>
    <name type="common">Atlantic pearl-oyster</name>
    <name type="synonym">Pinctada martensii</name>
    <dbReference type="NCBI Taxonomy" id="66713"/>
    <lineage>
        <taxon>Eukaryota</taxon>
        <taxon>Metazoa</taxon>
        <taxon>Spiralia</taxon>
        <taxon>Lophotrochozoa</taxon>
        <taxon>Mollusca</taxon>
        <taxon>Bivalvia</taxon>
        <taxon>Autobranchia</taxon>
        <taxon>Pteriomorphia</taxon>
        <taxon>Pterioida</taxon>
        <taxon>Pterioidea</taxon>
        <taxon>Pteriidae</taxon>
        <taxon>Pinctada</taxon>
    </lineage>
</organism>
<keyword evidence="2" id="KW-1185">Reference proteome</keyword>
<proteinExistence type="predicted"/>
<gene>
    <name evidence="1" type="ORF">FSP39_021519</name>
</gene>
<sequence>MLQTSKTEKLRIVGFASEKHGYFSAASSNDCPVKLSGAKLSPTKDGGIEVFIENNTKLEMVKKQLDFKRRKVDEGTTDQSVPKSLE</sequence>